<dbReference type="EMBL" id="JAAVJH010000002">
    <property type="protein sequence ID" value="NJR77642.1"/>
    <property type="molecule type" value="Genomic_DNA"/>
</dbReference>
<protein>
    <recommendedName>
        <fullName evidence="4">Peptidase A2 domain-containing protein</fullName>
    </recommendedName>
</protein>
<keyword evidence="3" id="KW-1185">Reference proteome</keyword>
<gene>
    <name evidence="2" type="ORF">HBH26_03300</name>
</gene>
<dbReference type="CDD" id="cd05483">
    <property type="entry name" value="retropepsin_like_bacteria"/>
    <property type="match status" value="1"/>
</dbReference>
<keyword evidence="1" id="KW-0732">Signal</keyword>
<dbReference type="Pfam" id="PF13975">
    <property type="entry name" value="gag-asp_proteas"/>
    <property type="match status" value="1"/>
</dbReference>
<dbReference type="PROSITE" id="PS00141">
    <property type="entry name" value="ASP_PROTEASE"/>
    <property type="match status" value="2"/>
</dbReference>
<dbReference type="Proteomes" id="UP000732399">
    <property type="component" value="Unassembled WGS sequence"/>
</dbReference>
<feature type="signal peptide" evidence="1">
    <location>
        <begin position="1"/>
        <end position="20"/>
    </location>
</feature>
<dbReference type="Gene3D" id="2.40.70.10">
    <property type="entry name" value="Acid Proteases"/>
    <property type="match status" value="2"/>
</dbReference>
<evidence type="ECO:0008006" key="4">
    <source>
        <dbReference type="Google" id="ProtNLM"/>
    </source>
</evidence>
<accession>A0ABX1CPI2</accession>
<dbReference type="RefSeq" id="WP_168133181.1">
    <property type="nucleotide sequence ID" value="NZ_JAAVJH010000002.1"/>
</dbReference>
<dbReference type="Pfam" id="PF13650">
    <property type="entry name" value="Asp_protease_2"/>
    <property type="match status" value="1"/>
</dbReference>
<feature type="chain" id="PRO_5045814261" description="Peptidase A2 domain-containing protein" evidence="1">
    <location>
        <begin position="21"/>
        <end position="320"/>
    </location>
</feature>
<proteinExistence type="predicted"/>
<sequence length="320" mass="33982">MERWAVLAVALGLAAAPVAAQVTPAPFGTSDAAATDEAGEDLAFLDAEQRMTVPVAIAGAGPYPFVVDTGAQRSVISRQLARRLGLPAGRRLRLTAMSGISDVESVLIPSLSVSTLGAARIEAPALEARHLGAPGMLGIDTLQGHALSIDFDRQTMTVIPSAKRDRRARRSGDEIVIQARSLFGQLVVTDAKVMGKRVRVVLDTGTSVSVGNLALKRLITRRTKGLAQATFTSVTGGELAADYVVVPAMEIGSAGINNLPIAFADAAPFRAFGLEDRPAMLLGMDALKLFRRVNIDFANRELRLLLPRDVQRRDLLKTGV</sequence>
<name>A0ABX1CPI2_9SPHN</name>
<evidence type="ECO:0000313" key="2">
    <source>
        <dbReference type="EMBL" id="NJR77642.1"/>
    </source>
</evidence>
<dbReference type="SUPFAM" id="SSF50630">
    <property type="entry name" value="Acid proteases"/>
    <property type="match status" value="2"/>
</dbReference>
<dbReference type="InterPro" id="IPR034122">
    <property type="entry name" value="Retropepsin-like_bacterial"/>
</dbReference>
<organism evidence="2 3">
    <name type="scientific">Sphingomonas corticis</name>
    <dbReference type="NCBI Taxonomy" id="2722791"/>
    <lineage>
        <taxon>Bacteria</taxon>
        <taxon>Pseudomonadati</taxon>
        <taxon>Pseudomonadota</taxon>
        <taxon>Alphaproteobacteria</taxon>
        <taxon>Sphingomonadales</taxon>
        <taxon>Sphingomonadaceae</taxon>
        <taxon>Sphingomonas</taxon>
    </lineage>
</organism>
<dbReference type="InterPro" id="IPR001969">
    <property type="entry name" value="Aspartic_peptidase_AS"/>
</dbReference>
<comment type="caution">
    <text evidence="2">The sequence shown here is derived from an EMBL/GenBank/DDBJ whole genome shotgun (WGS) entry which is preliminary data.</text>
</comment>
<dbReference type="InterPro" id="IPR021109">
    <property type="entry name" value="Peptidase_aspartic_dom_sf"/>
</dbReference>
<reference evidence="2 3" key="1">
    <citation type="submission" date="2020-03" db="EMBL/GenBank/DDBJ databases">
        <authorList>
            <person name="Wang L."/>
            <person name="He N."/>
            <person name="Li Y."/>
            <person name="Fang Y."/>
            <person name="Zhang F."/>
        </authorList>
    </citation>
    <scope>NUCLEOTIDE SEQUENCE [LARGE SCALE GENOMIC DNA]</scope>
    <source>
        <strain evidence="2 3">36D10-4-7</strain>
    </source>
</reference>
<evidence type="ECO:0000313" key="3">
    <source>
        <dbReference type="Proteomes" id="UP000732399"/>
    </source>
</evidence>
<evidence type="ECO:0000256" key="1">
    <source>
        <dbReference type="SAM" id="SignalP"/>
    </source>
</evidence>